<comment type="similarity">
    <text evidence="1">Belongs to the short-chain dehydrogenases/reductases (SDR) family.</text>
</comment>
<dbReference type="InterPro" id="IPR057326">
    <property type="entry name" value="KR_dom"/>
</dbReference>
<dbReference type="eggNOG" id="COG1028">
    <property type="taxonomic scope" value="Bacteria"/>
</dbReference>
<dbReference type="EMBL" id="AP012032">
    <property type="protein sequence ID" value="BAK11174.1"/>
    <property type="molecule type" value="Genomic_DNA"/>
</dbReference>
<dbReference type="AlphaFoldDB" id="A0A0H3KVD4"/>
<dbReference type="InterPro" id="IPR036291">
    <property type="entry name" value="NAD(P)-bd_dom_sf"/>
</dbReference>
<dbReference type="OrthoDB" id="9806974at2"/>
<protein>
    <submittedName>
        <fullName evidence="3">Short chain dehydrogenase YxbG</fullName>
    </submittedName>
</protein>
<dbReference type="CDD" id="cd05233">
    <property type="entry name" value="SDR_c"/>
    <property type="match status" value="1"/>
</dbReference>
<dbReference type="InterPro" id="IPR020904">
    <property type="entry name" value="Sc_DH/Rdtase_CS"/>
</dbReference>
<dbReference type="PRINTS" id="PR00081">
    <property type="entry name" value="GDHRDH"/>
</dbReference>
<evidence type="ECO:0000259" key="2">
    <source>
        <dbReference type="SMART" id="SM00822"/>
    </source>
</evidence>
<dbReference type="Pfam" id="PF13561">
    <property type="entry name" value="adh_short_C2"/>
    <property type="match status" value="1"/>
</dbReference>
<organism evidence="3 4">
    <name type="scientific">Pantoea ananatis (strain AJ13355)</name>
    <dbReference type="NCBI Taxonomy" id="932677"/>
    <lineage>
        <taxon>Bacteria</taxon>
        <taxon>Pseudomonadati</taxon>
        <taxon>Pseudomonadota</taxon>
        <taxon>Gammaproteobacteria</taxon>
        <taxon>Enterobacterales</taxon>
        <taxon>Erwiniaceae</taxon>
        <taxon>Pantoea</taxon>
    </lineage>
</organism>
<dbReference type="GO" id="GO:0016616">
    <property type="term" value="F:oxidoreductase activity, acting on the CH-OH group of donors, NAD or NADP as acceptor"/>
    <property type="evidence" value="ECO:0007669"/>
    <property type="project" value="UniProtKB-ARBA"/>
</dbReference>
<dbReference type="GO" id="GO:0030497">
    <property type="term" value="P:fatty acid elongation"/>
    <property type="evidence" value="ECO:0007669"/>
    <property type="project" value="TreeGrafter"/>
</dbReference>
<dbReference type="FunFam" id="3.40.50.720:FF:000084">
    <property type="entry name" value="Short-chain dehydrogenase reductase"/>
    <property type="match status" value="1"/>
</dbReference>
<dbReference type="PROSITE" id="PS00061">
    <property type="entry name" value="ADH_SHORT"/>
    <property type="match status" value="1"/>
</dbReference>
<evidence type="ECO:0000256" key="1">
    <source>
        <dbReference type="ARBA" id="ARBA00006484"/>
    </source>
</evidence>
<dbReference type="PANTHER" id="PTHR42760">
    <property type="entry name" value="SHORT-CHAIN DEHYDROGENASES/REDUCTASES FAMILY MEMBER"/>
    <property type="match status" value="1"/>
</dbReference>
<evidence type="ECO:0000313" key="3">
    <source>
        <dbReference type="EMBL" id="BAK11174.1"/>
    </source>
</evidence>
<dbReference type="PANTHER" id="PTHR42760:SF135">
    <property type="entry name" value="BLL7886 PROTEIN"/>
    <property type="match status" value="1"/>
</dbReference>
<feature type="domain" description="Ketoreductase" evidence="2">
    <location>
        <begin position="7"/>
        <end position="183"/>
    </location>
</feature>
<reference evidence="4" key="1">
    <citation type="journal article" date="2012" name="Appl. Microbiol. Biotechnol.">
        <title>The complete genome sequence of Pantoea ananatis AJ13355, an organism with great biotechnological potential.</title>
        <authorList>
            <person name="Hara Y."/>
            <person name="Kadotani N."/>
            <person name="Izui H."/>
            <person name="Katashkina J.I."/>
            <person name="Kuvaeva T.M."/>
            <person name="Andreeva I.G."/>
            <person name="Golubeva L.I."/>
            <person name="Malko D.B."/>
            <person name="Makeev V.J."/>
            <person name="Mashko S.V."/>
            <person name="Kozlov Y.I."/>
        </authorList>
    </citation>
    <scope>NUCLEOTIDE SEQUENCE [LARGE SCALE GENOMIC DNA]</scope>
    <source>
        <strain evidence="4">AJ13355</strain>
    </source>
</reference>
<dbReference type="NCBIfam" id="NF009466">
    <property type="entry name" value="PRK12826.1-2"/>
    <property type="match status" value="1"/>
</dbReference>
<gene>
    <name evidence="3" type="primary">yxbG</name>
    <name evidence="3" type="ordered locus">PAJ_1094</name>
</gene>
<dbReference type="PATRIC" id="fig|553.3.peg.2481"/>
<dbReference type="SMART" id="SM00822">
    <property type="entry name" value="PKS_KR"/>
    <property type="match status" value="1"/>
</dbReference>
<accession>A0A0H3KVD4</accession>
<evidence type="ECO:0000313" key="4">
    <source>
        <dbReference type="Proteomes" id="UP000006690"/>
    </source>
</evidence>
<dbReference type="PRINTS" id="PR00080">
    <property type="entry name" value="SDRFAMILY"/>
</dbReference>
<dbReference type="Gene3D" id="3.40.50.720">
    <property type="entry name" value="NAD(P)-binding Rossmann-like Domain"/>
    <property type="match status" value="1"/>
</dbReference>
<dbReference type="Proteomes" id="UP000006690">
    <property type="component" value="Chromosome"/>
</dbReference>
<dbReference type="GeneID" id="57268415"/>
<dbReference type="RefSeq" id="WP_013025626.1">
    <property type="nucleotide sequence ID" value="NC_017531.2"/>
</dbReference>
<dbReference type="SUPFAM" id="SSF51735">
    <property type="entry name" value="NAD(P)-binding Rossmann-fold domains"/>
    <property type="match status" value="1"/>
</dbReference>
<proteinExistence type="inferred from homology"/>
<name>A0A0H3KVD4_PANAA</name>
<dbReference type="InterPro" id="IPR002347">
    <property type="entry name" value="SDR_fam"/>
</dbReference>
<dbReference type="NCBIfam" id="NF005559">
    <property type="entry name" value="PRK07231.1"/>
    <property type="match status" value="1"/>
</dbReference>
<sequence length="254" mass="26915">MSRFTGKIVVVTGAGSGIGEASAKRFAQEGASVVLVGRNQDKLQKVLAQLPGDGHMAAACDVAEADQVKALAARVEEKYGRMDVLVNNAGIIVQGRIHEIEPADWKKLMSVDLDGVFHCVHFFMPALLKSKGNVVNISSVSGLGGDWGMSVYNAAKGAVTNFTRSLAMDYGADGVRVNAICPGFTFTELTEAVKNDQALLERFYDRIPLKRAGEPEDIADAIAFIASDDARYITGANLPVDGGLTASNGQPKQA</sequence>
<dbReference type="HOGENOM" id="CLU_010194_1_2_6"/>
<dbReference type="KEGG" id="paj:PAJ_1094"/>